<reference evidence="4 5" key="1">
    <citation type="submission" date="2020-09" db="EMBL/GenBank/DDBJ databases">
        <title>Sinomicrobium weinanense sp. nov., a halophilic bacteria isolated from saline-alkali soil.</title>
        <authorList>
            <person name="Wu P."/>
            <person name="Ren H."/>
            <person name="Mei Y."/>
            <person name="Liang Y."/>
            <person name="Chen Z."/>
        </authorList>
    </citation>
    <scope>NUCLEOTIDE SEQUENCE [LARGE SCALE GENOMIC DNA]</scope>
    <source>
        <strain evidence="4 5">FJxs</strain>
    </source>
</reference>
<feature type="domain" description="DUF1731" evidence="3">
    <location>
        <begin position="254"/>
        <end position="300"/>
    </location>
</feature>
<gene>
    <name evidence="4" type="ORF">IBL28_09325</name>
</gene>
<dbReference type="InterPro" id="IPR036291">
    <property type="entry name" value="NAD(P)-bd_dom_sf"/>
</dbReference>
<comment type="caution">
    <text evidence="4">The sequence shown here is derived from an EMBL/GenBank/DDBJ whole genome shotgun (WGS) entry which is preliminary data.</text>
</comment>
<evidence type="ECO:0000259" key="3">
    <source>
        <dbReference type="Pfam" id="PF08338"/>
    </source>
</evidence>
<protein>
    <submittedName>
        <fullName evidence="4">TIGR01777 family protein</fullName>
    </submittedName>
</protein>
<dbReference type="RefSeq" id="WP_187965316.1">
    <property type="nucleotide sequence ID" value="NZ_JACVDC010000022.1"/>
</dbReference>
<dbReference type="NCBIfam" id="TIGR01777">
    <property type="entry name" value="yfcH"/>
    <property type="match status" value="1"/>
</dbReference>
<keyword evidence="5" id="KW-1185">Reference proteome</keyword>
<dbReference type="InterPro" id="IPR010099">
    <property type="entry name" value="SDR39U1"/>
</dbReference>
<dbReference type="EMBL" id="JACVDC010000022">
    <property type="protein sequence ID" value="MBC9796167.1"/>
    <property type="molecule type" value="Genomic_DNA"/>
</dbReference>
<dbReference type="Gene3D" id="3.40.50.720">
    <property type="entry name" value="NAD(P)-binding Rossmann-like Domain"/>
    <property type="match status" value="1"/>
</dbReference>
<name>A0A926JRZ2_9FLAO</name>
<dbReference type="PANTHER" id="PTHR11092:SF0">
    <property type="entry name" value="EPIMERASE FAMILY PROTEIN SDR39U1"/>
    <property type="match status" value="1"/>
</dbReference>
<evidence type="ECO:0000259" key="2">
    <source>
        <dbReference type="Pfam" id="PF01370"/>
    </source>
</evidence>
<evidence type="ECO:0000256" key="1">
    <source>
        <dbReference type="ARBA" id="ARBA00009353"/>
    </source>
</evidence>
<dbReference type="InterPro" id="IPR013549">
    <property type="entry name" value="DUF1731"/>
</dbReference>
<dbReference type="Pfam" id="PF01370">
    <property type="entry name" value="Epimerase"/>
    <property type="match status" value="1"/>
</dbReference>
<proteinExistence type="inferred from homology"/>
<dbReference type="Pfam" id="PF08338">
    <property type="entry name" value="DUF1731"/>
    <property type="match status" value="1"/>
</dbReference>
<dbReference type="AlphaFoldDB" id="A0A926JRZ2"/>
<comment type="similarity">
    <text evidence="1">Belongs to the NAD(P)-dependent epimerase/dehydratase family. SDR39U1 subfamily.</text>
</comment>
<dbReference type="Proteomes" id="UP000653730">
    <property type="component" value="Unassembled WGS sequence"/>
</dbReference>
<feature type="domain" description="NAD-dependent epimerase/dehydratase" evidence="2">
    <location>
        <begin position="3"/>
        <end position="224"/>
    </location>
</feature>
<dbReference type="PANTHER" id="PTHR11092">
    <property type="entry name" value="SUGAR NUCLEOTIDE EPIMERASE RELATED"/>
    <property type="match status" value="1"/>
</dbReference>
<organism evidence="4 5">
    <name type="scientific">Sinomicrobium weinanense</name>
    <dbReference type="NCBI Taxonomy" id="2842200"/>
    <lineage>
        <taxon>Bacteria</taxon>
        <taxon>Pseudomonadati</taxon>
        <taxon>Bacteroidota</taxon>
        <taxon>Flavobacteriia</taxon>
        <taxon>Flavobacteriales</taxon>
        <taxon>Flavobacteriaceae</taxon>
        <taxon>Sinomicrobium</taxon>
    </lineage>
</organism>
<accession>A0A926JRZ2</accession>
<sequence length="304" mass="34165">MRVLIIGATGLIGREIVRLYTREGIAVNYLTTDRSKIENMDMCRGFYWNPGKGEIDRECLDDVEAIINLAGEPIAKRWTAKHRKRILGSRVRSLELLQNTLGSEEGHRVKMLISASAIGIYPDSLTHYYGEEEKEVDDSFPGRVIQEWEAAADRMQELGIKVAKVRIGLVLSKEGGMLPQIVKPVKYFAGAAFGSGKQWQSWIHITDLARIFLFVLEKQTSGIFNGVAPNPVTNEKLTCEIAGKLQKPLILPRIPRFVMKCLLGKMSYLLFCGQRVSSRKMTDMGFSFKYPNLGPALDNLLGRE</sequence>
<evidence type="ECO:0000313" key="4">
    <source>
        <dbReference type="EMBL" id="MBC9796167.1"/>
    </source>
</evidence>
<dbReference type="SUPFAM" id="SSF51735">
    <property type="entry name" value="NAD(P)-binding Rossmann-fold domains"/>
    <property type="match status" value="1"/>
</dbReference>
<dbReference type="InterPro" id="IPR001509">
    <property type="entry name" value="Epimerase_deHydtase"/>
</dbReference>
<evidence type="ECO:0000313" key="5">
    <source>
        <dbReference type="Proteomes" id="UP000653730"/>
    </source>
</evidence>